<accession>A0ABM1B5K1</accession>
<protein>
    <recommendedName>
        <fullName evidence="3">inorganic diphosphatase</fullName>
        <ecNumber evidence="3">3.6.1.1</ecNumber>
    </recommendedName>
</protein>
<comment type="similarity">
    <text evidence="2">Belongs to the PPase family.</text>
</comment>
<dbReference type="PANTHER" id="PTHR10286">
    <property type="entry name" value="INORGANIC PYROPHOSPHATASE"/>
    <property type="match status" value="1"/>
</dbReference>
<evidence type="ECO:0000256" key="3">
    <source>
        <dbReference type="ARBA" id="ARBA00012146"/>
    </source>
</evidence>
<evidence type="ECO:0000313" key="8">
    <source>
        <dbReference type="RefSeq" id="XP_013775271.2"/>
    </source>
</evidence>
<dbReference type="EC" id="3.6.1.1" evidence="3"/>
<sequence length="159" mass="18279">MSYSTVERGRPNSLDYKVYFRNEFSPISPFHDIPIFADKENKIYNMVVEVPRWTNAKMEISTKEPLNPICQDVKKGKLRFVHNCFPHHGYIWNYGAIPQTWENPNKVDLSTGCKGDNDPIDVCEIGYRIANRGQVIQVKVLGTMALVDEGRNLLSLDLF</sequence>
<evidence type="ECO:0000256" key="4">
    <source>
        <dbReference type="ARBA" id="ARBA00022723"/>
    </source>
</evidence>
<feature type="non-terminal residue" evidence="8">
    <location>
        <position position="159"/>
    </location>
</feature>
<keyword evidence="7" id="KW-1185">Reference proteome</keyword>
<keyword evidence="4" id="KW-0479">Metal-binding</keyword>
<gene>
    <name evidence="8" type="primary">LOC106456832</name>
</gene>
<dbReference type="Gene3D" id="3.90.80.10">
    <property type="entry name" value="Inorganic pyrophosphatase"/>
    <property type="match status" value="1"/>
</dbReference>
<evidence type="ECO:0000256" key="6">
    <source>
        <dbReference type="ARBA" id="ARBA00022842"/>
    </source>
</evidence>
<reference evidence="8" key="1">
    <citation type="submission" date="2025-08" db="UniProtKB">
        <authorList>
            <consortium name="RefSeq"/>
        </authorList>
    </citation>
    <scope>IDENTIFICATION</scope>
    <source>
        <tissue evidence="8">Muscle</tissue>
    </source>
</reference>
<dbReference type="GeneID" id="106456832"/>
<dbReference type="Proteomes" id="UP000694941">
    <property type="component" value="Unplaced"/>
</dbReference>
<keyword evidence="5" id="KW-0378">Hydrolase</keyword>
<proteinExistence type="inferred from homology"/>
<dbReference type="RefSeq" id="XP_013775271.2">
    <property type="nucleotide sequence ID" value="XM_013919817.2"/>
</dbReference>
<keyword evidence="6" id="KW-0460">Magnesium</keyword>
<organism evidence="7 8">
    <name type="scientific">Limulus polyphemus</name>
    <name type="common">Atlantic horseshoe crab</name>
    <dbReference type="NCBI Taxonomy" id="6850"/>
    <lineage>
        <taxon>Eukaryota</taxon>
        <taxon>Metazoa</taxon>
        <taxon>Ecdysozoa</taxon>
        <taxon>Arthropoda</taxon>
        <taxon>Chelicerata</taxon>
        <taxon>Merostomata</taxon>
        <taxon>Xiphosura</taxon>
        <taxon>Limulidae</taxon>
        <taxon>Limulus</taxon>
    </lineage>
</organism>
<dbReference type="InterPro" id="IPR036649">
    <property type="entry name" value="Pyrophosphatase_sf"/>
</dbReference>
<dbReference type="InterPro" id="IPR008162">
    <property type="entry name" value="Pyrophosphatase"/>
</dbReference>
<evidence type="ECO:0000313" key="7">
    <source>
        <dbReference type="Proteomes" id="UP000694941"/>
    </source>
</evidence>
<evidence type="ECO:0000256" key="2">
    <source>
        <dbReference type="ARBA" id="ARBA00006220"/>
    </source>
</evidence>
<evidence type="ECO:0000256" key="1">
    <source>
        <dbReference type="ARBA" id="ARBA00001946"/>
    </source>
</evidence>
<dbReference type="Pfam" id="PF00719">
    <property type="entry name" value="Pyrophosphatase"/>
    <property type="match status" value="1"/>
</dbReference>
<evidence type="ECO:0000256" key="5">
    <source>
        <dbReference type="ARBA" id="ARBA00022801"/>
    </source>
</evidence>
<comment type="cofactor">
    <cofactor evidence="1">
        <name>Mg(2+)</name>
        <dbReference type="ChEBI" id="CHEBI:18420"/>
    </cofactor>
</comment>
<dbReference type="PROSITE" id="PS00387">
    <property type="entry name" value="PPASE"/>
    <property type="match status" value="1"/>
</dbReference>
<name>A0ABM1B5K1_LIMPO</name>
<dbReference type="SUPFAM" id="SSF50324">
    <property type="entry name" value="Inorganic pyrophosphatase"/>
    <property type="match status" value="1"/>
</dbReference>